<protein>
    <recommendedName>
        <fullName evidence="2">histidine kinase</fullName>
        <ecNumber evidence="2">2.7.13.3</ecNumber>
    </recommendedName>
</protein>
<dbReference type="PANTHER" id="PTHR43711:SF26">
    <property type="entry name" value="SENSOR HISTIDINE KINASE RCSC"/>
    <property type="match status" value="1"/>
</dbReference>
<keyword evidence="7" id="KW-0812">Transmembrane</keyword>
<dbReference type="InterPro" id="IPR003594">
    <property type="entry name" value="HATPase_dom"/>
</dbReference>
<evidence type="ECO:0000313" key="9">
    <source>
        <dbReference type="EMBL" id="MFD1017460.1"/>
    </source>
</evidence>
<organism evidence="9 10">
    <name type="scientific">Winogradskyella rapida</name>
    <dbReference type="NCBI Taxonomy" id="549701"/>
    <lineage>
        <taxon>Bacteria</taxon>
        <taxon>Pseudomonadati</taxon>
        <taxon>Bacteroidota</taxon>
        <taxon>Flavobacteriia</taxon>
        <taxon>Flavobacteriales</taxon>
        <taxon>Flavobacteriaceae</taxon>
        <taxon>Winogradskyella</taxon>
    </lineage>
</organism>
<dbReference type="SMART" id="SM00387">
    <property type="entry name" value="HATPase_c"/>
    <property type="match status" value="1"/>
</dbReference>
<feature type="transmembrane region" description="Helical" evidence="7">
    <location>
        <begin position="229"/>
        <end position="251"/>
    </location>
</feature>
<reference evidence="10" key="1">
    <citation type="journal article" date="2019" name="Int. J. Syst. Evol. Microbiol.">
        <title>The Global Catalogue of Microorganisms (GCM) 10K type strain sequencing project: providing services to taxonomists for standard genome sequencing and annotation.</title>
        <authorList>
            <consortium name="The Broad Institute Genomics Platform"/>
            <consortium name="The Broad Institute Genome Sequencing Center for Infectious Disease"/>
            <person name="Wu L."/>
            <person name="Ma J."/>
        </authorList>
    </citation>
    <scope>NUCLEOTIDE SEQUENCE [LARGE SCALE GENOMIC DNA]</scope>
    <source>
        <strain evidence="10">CCUG 56098</strain>
    </source>
</reference>
<dbReference type="Gene3D" id="3.30.565.10">
    <property type="entry name" value="Histidine kinase-like ATPase, C-terminal domain"/>
    <property type="match status" value="1"/>
</dbReference>
<dbReference type="PRINTS" id="PR00344">
    <property type="entry name" value="BCTRLSENSOR"/>
</dbReference>
<comment type="catalytic activity">
    <reaction evidence="1">
        <text>ATP + protein L-histidine = ADP + protein N-phospho-L-histidine.</text>
        <dbReference type="EC" id="2.7.13.3"/>
    </reaction>
</comment>
<gene>
    <name evidence="9" type="ORF">ACFQ13_16155</name>
</gene>
<evidence type="ECO:0000256" key="7">
    <source>
        <dbReference type="SAM" id="Phobius"/>
    </source>
</evidence>
<dbReference type="Gene3D" id="1.10.287.130">
    <property type="match status" value="1"/>
</dbReference>
<dbReference type="InterPro" id="IPR050736">
    <property type="entry name" value="Sensor_HK_Regulatory"/>
</dbReference>
<evidence type="ECO:0000259" key="8">
    <source>
        <dbReference type="PROSITE" id="PS50109"/>
    </source>
</evidence>
<dbReference type="PROSITE" id="PS50109">
    <property type="entry name" value="HIS_KIN"/>
    <property type="match status" value="1"/>
</dbReference>
<keyword evidence="5 9" id="KW-0418">Kinase</keyword>
<dbReference type="InterPro" id="IPR004358">
    <property type="entry name" value="Sig_transdc_His_kin-like_C"/>
</dbReference>
<evidence type="ECO:0000256" key="3">
    <source>
        <dbReference type="ARBA" id="ARBA00022553"/>
    </source>
</evidence>
<evidence type="ECO:0000256" key="4">
    <source>
        <dbReference type="ARBA" id="ARBA00022679"/>
    </source>
</evidence>
<dbReference type="RefSeq" id="WP_386119177.1">
    <property type="nucleotide sequence ID" value="NZ_JBHTKM010000063.1"/>
</dbReference>
<sequence>MTTVNNKLTPKAAFTQFTHLWYIVAMQIKSKTLIAGAIFTLIALTAMQGYLIFNTYDLRKNNFAVESRMTIGSIVQNPYVDSISWAYRTEFVDKIPEYRKGQINKKALIQTLKNAAKESNNGFLDYFKEGAEHFGLHENVLFKRSASLILFTYENGETETILAENEDPDLFLLGTDFPVDEGYLINAWNWSFDKGFTNASGHLETVVITYRASLYMKIIDWDSIMLKKLLLLLFVAFLLFVFIITLVTYSIRNLLKIKRISEIKTDFINNITHELKTPLATLSIATKTLTNKYAKDDKAISDEAIATINRQNKRLQNLIDQVVDNSLGYNHINLQLEPVLLSEFIDEVCDDFSLTLPQRIQLLRVLEPSDTPILIDKFFISTAIINILNNAVKFEGTVIKVELKTIEAYSVITISDNGIGISKKNKKLIFDKFYRLSEKNKHDYKGLGLGLYYCSQIIKAHHGIIDVESKEKQGSTFFLKIPTNHGKENLTG</sequence>
<keyword evidence="6" id="KW-0902">Two-component regulatory system</keyword>
<dbReference type="Pfam" id="PF00512">
    <property type="entry name" value="HisKA"/>
    <property type="match status" value="1"/>
</dbReference>
<keyword evidence="7" id="KW-0472">Membrane</keyword>
<name>A0ABW3KUY6_9FLAO</name>
<feature type="transmembrane region" description="Helical" evidence="7">
    <location>
        <begin position="33"/>
        <end position="53"/>
    </location>
</feature>
<dbReference type="Pfam" id="PF02518">
    <property type="entry name" value="HATPase_c"/>
    <property type="match status" value="1"/>
</dbReference>
<accession>A0ABW3KUY6</accession>
<dbReference type="GO" id="GO:0016301">
    <property type="term" value="F:kinase activity"/>
    <property type="evidence" value="ECO:0007669"/>
    <property type="project" value="UniProtKB-KW"/>
</dbReference>
<evidence type="ECO:0000256" key="1">
    <source>
        <dbReference type="ARBA" id="ARBA00000085"/>
    </source>
</evidence>
<evidence type="ECO:0000256" key="2">
    <source>
        <dbReference type="ARBA" id="ARBA00012438"/>
    </source>
</evidence>
<keyword evidence="7" id="KW-1133">Transmembrane helix</keyword>
<dbReference type="InterPro" id="IPR005467">
    <property type="entry name" value="His_kinase_dom"/>
</dbReference>
<dbReference type="CDD" id="cd00082">
    <property type="entry name" value="HisKA"/>
    <property type="match status" value="1"/>
</dbReference>
<dbReference type="CDD" id="cd00075">
    <property type="entry name" value="HATPase"/>
    <property type="match status" value="1"/>
</dbReference>
<keyword evidence="4" id="KW-0808">Transferase</keyword>
<comment type="caution">
    <text evidence="9">The sequence shown here is derived from an EMBL/GenBank/DDBJ whole genome shotgun (WGS) entry which is preliminary data.</text>
</comment>
<evidence type="ECO:0000256" key="6">
    <source>
        <dbReference type="ARBA" id="ARBA00023012"/>
    </source>
</evidence>
<keyword evidence="3" id="KW-0597">Phosphoprotein</keyword>
<evidence type="ECO:0000313" key="10">
    <source>
        <dbReference type="Proteomes" id="UP001597086"/>
    </source>
</evidence>
<dbReference type="InterPro" id="IPR036890">
    <property type="entry name" value="HATPase_C_sf"/>
</dbReference>
<dbReference type="SUPFAM" id="SSF55874">
    <property type="entry name" value="ATPase domain of HSP90 chaperone/DNA topoisomerase II/histidine kinase"/>
    <property type="match status" value="1"/>
</dbReference>
<dbReference type="Proteomes" id="UP001597086">
    <property type="component" value="Unassembled WGS sequence"/>
</dbReference>
<dbReference type="SMART" id="SM00388">
    <property type="entry name" value="HisKA"/>
    <property type="match status" value="1"/>
</dbReference>
<dbReference type="EC" id="2.7.13.3" evidence="2"/>
<keyword evidence="10" id="KW-1185">Reference proteome</keyword>
<proteinExistence type="predicted"/>
<dbReference type="EMBL" id="JBHTKM010000063">
    <property type="protein sequence ID" value="MFD1017460.1"/>
    <property type="molecule type" value="Genomic_DNA"/>
</dbReference>
<dbReference type="SUPFAM" id="SSF47384">
    <property type="entry name" value="Homodimeric domain of signal transducing histidine kinase"/>
    <property type="match status" value="1"/>
</dbReference>
<dbReference type="PANTHER" id="PTHR43711">
    <property type="entry name" value="TWO-COMPONENT HISTIDINE KINASE"/>
    <property type="match status" value="1"/>
</dbReference>
<feature type="domain" description="Histidine kinase" evidence="8">
    <location>
        <begin position="270"/>
        <end position="485"/>
    </location>
</feature>
<dbReference type="InterPro" id="IPR003661">
    <property type="entry name" value="HisK_dim/P_dom"/>
</dbReference>
<dbReference type="InterPro" id="IPR036097">
    <property type="entry name" value="HisK_dim/P_sf"/>
</dbReference>
<evidence type="ECO:0000256" key="5">
    <source>
        <dbReference type="ARBA" id="ARBA00022777"/>
    </source>
</evidence>